<dbReference type="InterPro" id="IPR003661">
    <property type="entry name" value="HisK_dim/P_dom"/>
</dbReference>
<dbReference type="Proteomes" id="UP001139365">
    <property type="component" value="Unassembled WGS sequence"/>
</dbReference>
<dbReference type="InterPro" id="IPR036097">
    <property type="entry name" value="HisK_dim/P_sf"/>
</dbReference>
<dbReference type="EMBL" id="JALEMU010000162">
    <property type="protein sequence ID" value="MCI5756541.1"/>
    <property type="molecule type" value="Genomic_DNA"/>
</dbReference>
<dbReference type="PRINTS" id="PR00344">
    <property type="entry name" value="BCTRLSENSOR"/>
</dbReference>
<dbReference type="CDD" id="cd00075">
    <property type="entry name" value="HATPase"/>
    <property type="match status" value="1"/>
</dbReference>
<evidence type="ECO:0000259" key="12">
    <source>
        <dbReference type="PROSITE" id="PS50885"/>
    </source>
</evidence>
<feature type="domain" description="PAS" evidence="11">
    <location>
        <begin position="232"/>
        <end position="273"/>
    </location>
</feature>
<evidence type="ECO:0000313" key="14">
    <source>
        <dbReference type="Proteomes" id="UP001139365"/>
    </source>
</evidence>
<sequence length="557" mass="60887">MKNRLILFNVIVTAAALLAFFGFGILVTESQYYRQAEEKIADVAEIYRMSYRDAGETVKMSTGNIRVTVIGSDGNVIADSESVDVSSLGNHLDREEIKAALDGQPKAVRRKSDTLGRSMVYYAVKADTADGYVFIRVSVPVDSVNGYVIGSLPLMIYVLCGALLCSLFASAAVGNSVLKPLRMISANLREVRDGTYKPVVPSANDDEINNMLIDINGISEKLSETIKSSNDDRERLGYILNNVSDGIAVLDRNGNITMMNKNASDLFRISGAEGQNYRVLTADPGLTDAISGCLSDNTDSVTEYSDDRGSTYLVSVRSLERGFVIIVLSDITAVKNSEHERSEFFANASHELKTPLTAVKGFNDMIMLKSSDDTVRDFSARVDREVNRMIGLINDMLDLSRLEENRKPDRVPVDLRNVADEVAETLMPLASEKHIDLTVTGNASVMAEKEHMTELIKNLAENGIRYNNAGGSVRVTLSDTADGAVIDVRDNGIGIEEKYQSRLFERFYRVSKSRSRETGGTGLGLAIVKHICGIYGASVSLTSKPGVGTDVRVTFEK</sequence>
<dbReference type="SMART" id="SM00387">
    <property type="entry name" value="HATPase_c"/>
    <property type="match status" value="1"/>
</dbReference>
<dbReference type="GO" id="GO:0005524">
    <property type="term" value="F:ATP binding"/>
    <property type="evidence" value="ECO:0007669"/>
    <property type="project" value="UniProtKB-KW"/>
</dbReference>
<gene>
    <name evidence="13" type="ORF">MR241_09650</name>
</gene>
<keyword evidence="5" id="KW-0808">Transferase</keyword>
<reference evidence="13 14" key="1">
    <citation type="submission" date="2022-03" db="EMBL/GenBank/DDBJ databases">
        <title>Metagenome-assembled genomes from swine fecal metagenomes.</title>
        <authorList>
            <person name="Holman D.B."/>
            <person name="Kommadath A."/>
        </authorList>
    </citation>
    <scope>NUCLEOTIDE SEQUENCE [LARGE SCALE GENOMIC DNA]</scope>
    <source>
        <strain evidence="13">SUG147</strain>
    </source>
</reference>
<dbReference type="SMART" id="SM00388">
    <property type="entry name" value="HisKA"/>
    <property type="match status" value="1"/>
</dbReference>
<dbReference type="EC" id="2.7.13.3" evidence="3"/>
<dbReference type="CDD" id="cd00082">
    <property type="entry name" value="HisKA"/>
    <property type="match status" value="1"/>
</dbReference>
<dbReference type="Pfam" id="PF13188">
    <property type="entry name" value="PAS_8"/>
    <property type="match status" value="1"/>
</dbReference>
<dbReference type="SUPFAM" id="SSF47384">
    <property type="entry name" value="Homodimeric domain of signal transducing histidine kinase"/>
    <property type="match status" value="1"/>
</dbReference>
<dbReference type="PROSITE" id="PS50109">
    <property type="entry name" value="HIS_KIN"/>
    <property type="match status" value="1"/>
</dbReference>
<evidence type="ECO:0000256" key="2">
    <source>
        <dbReference type="ARBA" id="ARBA00004370"/>
    </source>
</evidence>
<dbReference type="Gene3D" id="3.30.565.10">
    <property type="entry name" value="Histidine kinase-like ATPase, C-terminal domain"/>
    <property type="match status" value="1"/>
</dbReference>
<keyword evidence="9" id="KW-0812">Transmembrane</keyword>
<evidence type="ECO:0000256" key="8">
    <source>
        <dbReference type="ARBA" id="ARBA00023136"/>
    </source>
</evidence>
<dbReference type="InterPro" id="IPR036890">
    <property type="entry name" value="HATPase_C_sf"/>
</dbReference>
<dbReference type="InterPro" id="IPR050351">
    <property type="entry name" value="BphY/WalK/GraS-like"/>
</dbReference>
<organism evidence="13 14">
    <name type="scientific">Candidatus Colimorpha enterica</name>
    <dbReference type="NCBI Taxonomy" id="3083063"/>
    <lineage>
        <taxon>Bacteria</taxon>
        <taxon>Pseudomonadati</taxon>
        <taxon>Bacteroidota</taxon>
        <taxon>Bacteroidia</taxon>
        <taxon>Bacteroidales</taxon>
        <taxon>Candidatus Colimorpha</taxon>
    </lineage>
</organism>
<evidence type="ECO:0000256" key="3">
    <source>
        <dbReference type="ARBA" id="ARBA00012438"/>
    </source>
</evidence>
<dbReference type="AlphaFoldDB" id="A0AAE3K0N0"/>
<evidence type="ECO:0000259" key="11">
    <source>
        <dbReference type="PROSITE" id="PS50112"/>
    </source>
</evidence>
<evidence type="ECO:0000256" key="7">
    <source>
        <dbReference type="ARBA" id="ARBA00023012"/>
    </source>
</evidence>
<dbReference type="InterPro" id="IPR000014">
    <property type="entry name" value="PAS"/>
</dbReference>
<comment type="subcellular location">
    <subcellularLocation>
        <location evidence="2">Membrane</location>
    </subcellularLocation>
</comment>
<proteinExistence type="predicted"/>
<keyword evidence="8 9" id="KW-0472">Membrane</keyword>
<dbReference type="PROSITE" id="PS50885">
    <property type="entry name" value="HAMP"/>
    <property type="match status" value="1"/>
</dbReference>
<dbReference type="GO" id="GO:0016036">
    <property type="term" value="P:cellular response to phosphate starvation"/>
    <property type="evidence" value="ECO:0007669"/>
    <property type="project" value="TreeGrafter"/>
</dbReference>
<evidence type="ECO:0000256" key="9">
    <source>
        <dbReference type="SAM" id="Phobius"/>
    </source>
</evidence>
<name>A0AAE3K0N0_9BACT</name>
<dbReference type="Gene3D" id="1.10.287.130">
    <property type="match status" value="1"/>
</dbReference>
<feature type="transmembrane region" description="Helical" evidence="9">
    <location>
        <begin position="155"/>
        <end position="178"/>
    </location>
</feature>
<evidence type="ECO:0000256" key="4">
    <source>
        <dbReference type="ARBA" id="ARBA00022553"/>
    </source>
</evidence>
<dbReference type="SUPFAM" id="SSF55785">
    <property type="entry name" value="PYP-like sensor domain (PAS domain)"/>
    <property type="match status" value="1"/>
</dbReference>
<dbReference type="Gene3D" id="6.10.340.10">
    <property type="match status" value="1"/>
</dbReference>
<dbReference type="GO" id="GO:0005886">
    <property type="term" value="C:plasma membrane"/>
    <property type="evidence" value="ECO:0007669"/>
    <property type="project" value="TreeGrafter"/>
</dbReference>
<protein>
    <recommendedName>
        <fullName evidence="3">histidine kinase</fullName>
        <ecNumber evidence="3">2.7.13.3</ecNumber>
    </recommendedName>
</protein>
<dbReference type="InterPro" id="IPR003660">
    <property type="entry name" value="HAMP_dom"/>
</dbReference>
<dbReference type="InterPro" id="IPR005467">
    <property type="entry name" value="His_kinase_dom"/>
</dbReference>
<evidence type="ECO:0000259" key="10">
    <source>
        <dbReference type="PROSITE" id="PS50109"/>
    </source>
</evidence>
<dbReference type="InterPro" id="IPR035965">
    <property type="entry name" value="PAS-like_dom_sf"/>
</dbReference>
<dbReference type="Pfam" id="PF02518">
    <property type="entry name" value="HATPase_c"/>
    <property type="match status" value="1"/>
</dbReference>
<dbReference type="GO" id="GO:0000155">
    <property type="term" value="F:phosphorelay sensor kinase activity"/>
    <property type="evidence" value="ECO:0007669"/>
    <property type="project" value="InterPro"/>
</dbReference>
<dbReference type="InterPro" id="IPR004358">
    <property type="entry name" value="Sig_transdc_His_kin-like_C"/>
</dbReference>
<keyword evidence="13" id="KW-0067">ATP-binding</keyword>
<dbReference type="PANTHER" id="PTHR45453">
    <property type="entry name" value="PHOSPHATE REGULON SENSOR PROTEIN PHOR"/>
    <property type="match status" value="1"/>
</dbReference>
<dbReference type="FunFam" id="3.30.565.10:FF:000006">
    <property type="entry name" value="Sensor histidine kinase WalK"/>
    <property type="match status" value="1"/>
</dbReference>
<evidence type="ECO:0000313" key="13">
    <source>
        <dbReference type="EMBL" id="MCI5756541.1"/>
    </source>
</evidence>
<feature type="domain" description="Histidine kinase" evidence="10">
    <location>
        <begin position="347"/>
        <end position="557"/>
    </location>
</feature>
<dbReference type="InterPro" id="IPR003594">
    <property type="entry name" value="HATPase_dom"/>
</dbReference>
<keyword evidence="9" id="KW-1133">Transmembrane helix</keyword>
<dbReference type="Gene3D" id="3.30.450.20">
    <property type="entry name" value="PAS domain"/>
    <property type="match status" value="1"/>
</dbReference>
<evidence type="ECO:0000256" key="1">
    <source>
        <dbReference type="ARBA" id="ARBA00000085"/>
    </source>
</evidence>
<accession>A0AAE3K0N0</accession>
<dbReference type="PROSITE" id="PS50112">
    <property type="entry name" value="PAS"/>
    <property type="match status" value="1"/>
</dbReference>
<evidence type="ECO:0000256" key="5">
    <source>
        <dbReference type="ARBA" id="ARBA00022679"/>
    </source>
</evidence>
<feature type="transmembrane region" description="Helical" evidence="9">
    <location>
        <begin position="6"/>
        <end position="27"/>
    </location>
</feature>
<comment type="caution">
    <text evidence="13">The sequence shown here is derived from an EMBL/GenBank/DDBJ whole genome shotgun (WGS) entry which is preliminary data.</text>
</comment>
<dbReference type="Pfam" id="PF00512">
    <property type="entry name" value="HisKA"/>
    <property type="match status" value="1"/>
</dbReference>
<keyword evidence="6" id="KW-0418">Kinase</keyword>
<keyword evidence="13" id="KW-0547">Nucleotide-binding</keyword>
<dbReference type="SUPFAM" id="SSF55874">
    <property type="entry name" value="ATPase domain of HSP90 chaperone/DNA topoisomerase II/histidine kinase"/>
    <property type="match status" value="1"/>
</dbReference>
<comment type="catalytic activity">
    <reaction evidence="1">
        <text>ATP + protein L-histidine = ADP + protein N-phospho-L-histidine.</text>
        <dbReference type="EC" id="2.7.13.3"/>
    </reaction>
</comment>
<keyword evidence="7" id="KW-0902">Two-component regulatory system</keyword>
<dbReference type="FunFam" id="1.10.287.130:FF:000001">
    <property type="entry name" value="Two-component sensor histidine kinase"/>
    <property type="match status" value="1"/>
</dbReference>
<feature type="domain" description="HAMP" evidence="12">
    <location>
        <begin position="175"/>
        <end position="227"/>
    </location>
</feature>
<dbReference type="GO" id="GO:0004721">
    <property type="term" value="F:phosphoprotein phosphatase activity"/>
    <property type="evidence" value="ECO:0007669"/>
    <property type="project" value="TreeGrafter"/>
</dbReference>
<evidence type="ECO:0000256" key="6">
    <source>
        <dbReference type="ARBA" id="ARBA00022777"/>
    </source>
</evidence>
<dbReference type="PANTHER" id="PTHR45453:SF1">
    <property type="entry name" value="PHOSPHATE REGULON SENSOR PROTEIN PHOR"/>
    <property type="match status" value="1"/>
</dbReference>
<keyword evidence="4" id="KW-0597">Phosphoprotein</keyword>